<dbReference type="OrthoDB" id="9764116at2"/>
<evidence type="ECO:0000313" key="3">
    <source>
        <dbReference type="Proteomes" id="UP000322876"/>
    </source>
</evidence>
<dbReference type="AlphaFoldDB" id="A0A5A8F926"/>
<dbReference type="InterPro" id="IPR019734">
    <property type="entry name" value="TPR_rpt"/>
</dbReference>
<keyword evidence="3" id="KW-1185">Reference proteome</keyword>
<dbReference type="InterPro" id="IPR011990">
    <property type="entry name" value="TPR-like_helical_dom_sf"/>
</dbReference>
<accession>A0A5A8F926</accession>
<dbReference type="EMBL" id="VFJB01000001">
    <property type="protein sequence ID" value="KAA0259392.1"/>
    <property type="molecule type" value="Genomic_DNA"/>
</dbReference>
<dbReference type="Proteomes" id="UP000322876">
    <property type="component" value="Unassembled WGS sequence"/>
</dbReference>
<protein>
    <recommendedName>
        <fullName evidence="4">Tetratricopeptide repeat protein</fullName>
    </recommendedName>
</protein>
<feature type="signal peptide" evidence="1">
    <location>
        <begin position="1"/>
        <end position="17"/>
    </location>
</feature>
<sequence length="874" mass="103551">MKRLLFILLFFTTVSFAAVEVPNFSFVGKEVSSFDVKPSFTSIEINFSDVSQFNSYLQSAKIKIEEPEKKEFKAKEPGNIYSSKFGTALSAIFVGEKAYRNYLLKNFLKGDYINVIENYKKYYEKLKDEEIKDEVDFIYAVSLFKANFKSEAFEKLNKIIYSENIFRDSALDFYFDVLYGIDNKKLINIYQSIDYKTPYSTYVYLSILKQNKKYDEILKFISEKQLTYSFIKDFYVLSLYFKGDFEKIISIQDVSDVVLPFVVDAKISLNELSGIQDEINKIGDEYTKRYFFAKLKILDDVVDKKLFSNFKDIDKLSLMLFYISKWFPEINVEILKSLDFYDNKLNDYKNFYLGIYYLENREYEKTSYYLNKIIFNDKLYKEALFYRGIAEVYDSPEMAEKLLIDYINNSFDEAKVDVARFVVAQIRLLNDRVDDAFLIVADCSSNLCKRIKGEVFFKKGKFKEVLGITEGIKSDRVYFLRAAAYYNLKIYDEAYNELQKVSNVSKEVDYLKMLLSFKNDKIKNAINIMKKYKNDEKFIKEGVKYLFLAGDYNDTLYFINKSGLEDDYLTLIKAKALYSLKRYDEAEKHFQELLDKKKYLFDTIFGLISIKKEKNEKNFINNIFEITSKLSFKNKDFVILQLTKIAYENQDKESYMKLINYFFKNFPKSKYKKDAYILRGNFYKSNKMYQECIYDANAALAISKDYEALFLKAECTKNIDVKKAYPLFKELVQEKSGYEFLSKKELIFISDNSSEVLNYALYFKDKNMEIYLAGIERYLNFQSNFSDEVYQYVEELLNSGDEKFIPAGLYFKGKYLFEKKEYMYALKHFLKVYYLFKDSDYVKRSLVEAKKCYELLNKKNEAEKIEKILKKLEG</sequence>
<dbReference type="SUPFAM" id="SSF48452">
    <property type="entry name" value="TPR-like"/>
    <property type="match status" value="2"/>
</dbReference>
<proteinExistence type="predicted"/>
<organism evidence="2 3">
    <name type="scientific">Deferribacter autotrophicus</name>
    <dbReference type="NCBI Taxonomy" id="500465"/>
    <lineage>
        <taxon>Bacteria</taxon>
        <taxon>Pseudomonadati</taxon>
        <taxon>Deferribacterota</taxon>
        <taxon>Deferribacteres</taxon>
        <taxon>Deferribacterales</taxon>
        <taxon>Deferribacteraceae</taxon>
        <taxon>Deferribacter</taxon>
    </lineage>
</organism>
<comment type="caution">
    <text evidence="2">The sequence shown here is derived from an EMBL/GenBank/DDBJ whole genome shotgun (WGS) entry which is preliminary data.</text>
</comment>
<dbReference type="SMART" id="SM00028">
    <property type="entry name" value="TPR"/>
    <property type="match status" value="4"/>
</dbReference>
<evidence type="ECO:0000313" key="2">
    <source>
        <dbReference type="EMBL" id="KAA0259392.1"/>
    </source>
</evidence>
<evidence type="ECO:0008006" key="4">
    <source>
        <dbReference type="Google" id="ProtNLM"/>
    </source>
</evidence>
<keyword evidence="1" id="KW-0732">Signal</keyword>
<dbReference type="Gene3D" id="1.25.40.10">
    <property type="entry name" value="Tetratricopeptide repeat domain"/>
    <property type="match status" value="2"/>
</dbReference>
<evidence type="ECO:0000256" key="1">
    <source>
        <dbReference type="SAM" id="SignalP"/>
    </source>
</evidence>
<name>A0A5A8F926_9BACT</name>
<gene>
    <name evidence="2" type="ORF">FHQ18_00505</name>
</gene>
<feature type="chain" id="PRO_5022894135" description="Tetratricopeptide repeat protein" evidence="1">
    <location>
        <begin position="18"/>
        <end position="874"/>
    </location>
</feature>
<reference evidence="2 3" key="1">
    <citation type="submission" date="2019-06" db="EMBL/GenBank/DDBJ databases">
        <title>Genomic insights into carbon and energy metabolism of Deferribacter autotrophicus revealed new metabolic traits in the phylum Deferribacteres.</title>
        <authorList>
            <person name="Slobodkin A.I."/>
            <person name="Slobodkina G.B."/>
            <person name="Allioux M."/>
            <person name="Alain K."/>
            <person name="Jebbar M."/>
            <person name="Shadrin V."/>
            <person name="Kublanov I.V."/>
            <person name="Toshchakov S.V."/>
            <person name="Bonch-Osmolovskaya E.A."/>
        </authorList>
    </citation>
    <scope>NUCLEOTIDE SEQUENCE [LARGE SCALE GENOMIC DNA]</scope>
    <source>
        <strain evidence="2 3">SL50</strain>
    </source>
</reference>
<dbReference type="RefSeq" id="WP_149265213.1">
    <property type="nucleotide sequence ID" value="NZ_VFJB01000001.1"/>
</dbReference>